<evidence type="ECO:0000313" key="2">
    <source>
        <dbReference type="EMBL" id="PWR73924.1"/>
    </source>
</evidence>
<dbReference type="RefSeq" id="WP_109967204.1">
    <property type="nucleotide sequence ID" value="NZ_CP176093.1"/>
</dbReference>
<name>A0A2V2N0P2_9EURY</name>
<feature type="transmembrane region" description="Helical" evidence="1">
    <location>
        <begin position="22"/>
        <end position="43"/>
    </location>
</feature>
<keyword evidence="1" id="KW-0812">Transmembrane</keyword>
<feature type="transmembrane region" description="Helical" evidence="1">
    <location>
        <begin position="109"/>
        <end position="134"/>
    </location>
</feature>
<dbReference type="OrthoDB" id="107590at2157"/>
<evidence type="ECO:0000256" key="1">
    <source>
        <dbReference type="SAM" id="Phobius"/>
    </source>
</evidence>
<organism evidence="2 3">
    <name type="scientific">Methanospirillum lacunae</name>
    <dbReference type="NCBI Taxonomy" id="668570"/>
    <lineage>
        <taxon>Archaea</taxon>
        <taxon>Methanobacteriati</taxon>
        <taxon>Methanobacteriota</taxon>
        <taxon>Stenosarchaea group</taxon>
        <taxon>Methanomicrobia</taxon>
        <taxon>Methanomicrobiales</taxon>
        <taxon>Methanospirillaceae</taxon>
        <taxon>Methanospirillum</taxon>
    </lineage>
</organism>
<evidence type="ECO:0000313" key="3">
    <source>
        <dbReference type="Proteomes" id="UP000245657"/>
    </source>
</evidence>
<feature type="transmembrane region" description="Helical" evidence="1">
    <location>
        <begin position="68"/>
        <end position="89"/>
    </location>
</feature>
<dbReference type="GeneID" id="97549264"/>
<dbReference type="Proteomes" id="UP000245657">
    <property type="component" value="Unassembled WGS sequence"/>
</dbReference>
<comment type="caution">
    <text evidence="2">The sequence shown here is derived from an EMBL/GenBank/DDBJ whole genome shotgun (WGS) entry which is preliminary data.</text>
</comment>
<reference evidence="2 3" key="1">
    <citation type="submission" date="2018-05" db="EMBL/GenBank/DDBJ databases">
        <title>Draft genome of Methanospirillum lacunae Ki8-1.</title>
        <authorList>
            <person name="Dueholm M.S."/>
            <person name="Nielsen P.H."/>
            <person name="Bakmann L.F."/>
            <person name="Otzen D.E."/>
        </authorList>
    </citation>
    <scope>NUCLEOTIDE SEQUENCE [LARGE SCALE GENOMIC DNA]</scope>
    <source>
        <strain evidence="2 3">Ki8-1</strain>
    </source>
</reference>
<feature type="transmembrane region" description="Helical" evidence="1">
    <location>
        <begin position="192"/>
        <end position="213"/>
    </location>
</feature>
<accession>A0A2V2N0P2</accession>
<protein>
    <recommendedName>
        <fullName evidence="4">DUF4013 domain-containing protein</fullName>
    </recommendedName>
</protein>
<dbReference type="Pfam" id="PF13197">
    <property type="entry name" value="DUF4013"/>
    <property type="match status" value="1"/>
</dbReference>
<dbReference type="AlphaFoldDB" id="A0A2V2N0P2"/>
<keyword evidence="1" id="KW-1133">Transmembrane helix</keyword>
<evidence type="ECO:0008006" key="4">
    <source>
        <dbReference type="Google" id="ProtNLM"/>
    </source>
</evidence>
<dbReference type="InterPro" id="IPR025098">
    <property type="entry name" value="DUF4013"/>
</dbReference>
<proteinExistence type="predicted"/>
<gene>
    <name evidence="2" type="ORF">DK846_01805</name>
</gene>
<sequence length="221" mass="24311">MDVIESISDAFRYASDALVGKWVRWIILIISSIIFPLIMGYTLRIMKGVTPAPEPGDYLGMFIDGIKMLIIGFVYMIIPCIIGFLIFFLSGGFGALTMLTMNVSNPAAYAGLLVGTLGISFLAFFIIMFIFSLFEIIGMVQFARTGSMGAAFAFSDILEKIGKIGWGSYIIALIILNIVFFIIYGVLSLIPIIGWLLTLILLPFLSITGARFYSELYDAGQ</sequence>
<keyword evidence="1" id="KW-0472">Membrane</keyword>
<keyword evidence="3" id="KW-1185">Reference proteome</keyword>
<dbReference type="EMBL" id="QGMY01000002">
    <property type="protein sequence ID" value="PWR73924.1"/>
    <property type="molecule type" value="Genomic_DNA"/>
</dbReference>
<feature type="transmembrane region" description="Helical" evidence="1">
    <location>
        <begin position="166"/>
        <end position="186"/>
    </location>
</feature>